<comment type="similarity">
    <text evidence="6">Belongs to the peptidase M48 family.</text>
</comment>
<keyword evidence="1 6" id="KW-0645">Protease</keyword>
<dbReference type="OrthoDB" id="9810445at2"/>
<dbReference type="Pfam" id="PF01435">
    <property type="entry name" value="Peptidase_M48"/>
    <property type="match status" value="1"/>
</dbReference>
<evidence type="ECO:0000256" key="5">
    <source>
        <dbReference type="ARBA" id="ARBA00023049"/>
    </source>
</evidence>
<evidence type="ECO:0000256" key="2">
    <source>
        <dbReference type="ARBA" id="ARBA00022723"/>
    </source>
</evidence>
<sequence length="186" mass="19663">MSMTTDQAGAFVTAALSKISELFYAGATPTAFDMPMVGKVITEEGEQPNGNLTPIDEEMGLVVSKGLLALHDDLTIKFALGHELGHGTSLHILSQVGLEGISGQATEVIADLSAAYILVQLGSTWDAVIGSISTWRDTDIFDAHASGHHPPGDERVAHVRALQGLIGKKVAFKDAAYQICNPLPRS</sequence>
<feature type="domain" description="Peptidase M48" evidence="7">
    <location>
        <begin position="45"/>
        <end position="110"/>
    </location>
</feature>
<evidence type="ECO:0000256" key="6">
    <source>
        <dbReference type="RuleBase" id="RU003983"/>
    </source>
</evidence>
<keyword evidence="5 6" id="KW-0482">Metalloprotease</keyword>
<dbReference type="EMBL" id="SRYW01000007">
    <property type="protein sequence ID" value="TGY34148.1"/>
    <property type="molecule type" value="Genomic_DNA"/>
</dbReference>
<dbReference type="Proteomes" id="UP000306631">
    <property type="component" value="Unassembled WGS sequence"/>
</dbReference>
<dbReference type="RefSeq" id="WP_026070795.1">
    <property type="nucleotide sequence ID" value="NZ_SRYW01000007.1"/>
</dbReference>
<accession>A0A4S2CYJ3</accession>
<reference evidence="8 9" key="1">
    <citation type="submission" date="2019-04" db="EMBL/GenBank/DDBJ databases">
        <title>Microbes associate with the intestines of laboratory mice.</title>
        <authorList>
            <person name="Navarre W."/>
            <person name="Wong E."/>
            <person name="Huang K."/>
            <person name="Tropini C."/>
            <person name="Ng K."/>
            <person name="Yu B."/>
        </authorList>
    </citation>
    <scope>NUCLEOTIDE SEQUENCE [LARGE SCALE GENOMIC DNA]</scope>
    <source>
        <strain evidence="8 9">NM62_B4-13</strain>
    </source>
</reference>
<evidence type="ECO:0000256" key="1">
    <source>
        <dbReference type="ARBA" id="ARBA00022670"/>
    </source>
</evidence>
<keyword evidence="3 6" id="KW-0378">Hydrolase</keyword>
<dbReference type="InterPro" id="IPR001915">
    <property type="entry name" value="Peptidase_M48"/>
</dbReference>
<evidence type="ECO:0000313" key="8">
    <source>
        <dbReference type="EMBL" id="TGY34148.1"/>
    </source>
</evidence>
<dbReference type="GO" id="GO:0046872">
    <property type="term" value="F:metal ion binding"/>
    <property type="evidence" value="ECO:0007669"/>
    <property type="project" value="UniProtKB-KW"/>
</dbReference>
<evidence type="ECO:0000313" key="9">
    <source>
        <dbReference type="Proteomes" id="UP000306631"/>
    </source>
</evidence>
<comment type="caution">
    <text evidence="8">The sequence shown here is derived from an EMBL/GenBank/DDBJ whole genome shotgun (WGS) entry which is preliminary data.</text>
</comment>
<evidence type="ECO:0000256" key="4">
    <source>
        <dbReference type="ARBA" id="ARBA00022833"/>
    </source>
</evidence>
<protein>
    <recommendedName>
        <fullName evidence="7">Peptidase M48 domain-containing protein</fullName>
    </recommendedName>
</protein>
<evidence type="ECO:0000259" key="7">
    <source>
        <dbReference type="Pfam" id="PF01435"/>
    </source>
</evidence>
<dbReference type="AlphaFoldDB" id="A0A4S2CYJ3"/>
<dbReference type="GO" id="GO:0006508">
    <property type="term" value="P:proteolysis"/>
    <property type="evidence" value="ECO:0007669"/>
    <property type="project" value="UniProtKB-KW"/>
</dbReference>
<dbReference type="GO" id="GO:0004222">
    <property type="term" value="F:metalloendopeptidase activity"/>
    <property type="evidence" value="ECO:0007669"/>
    <property type="project" value="InterPro"/>
</dbReference>
<organism evidence="8 9">
    <name type="scientific">Stenotrophomonas maltophilia</name>
    <name type="common">Pseudomonas maltophilia</name>
    <name type="synonym">Xanthomonas maltophilia</name>
    <dbReference type="NCBI Taxonomy" id="40324"/>
    <lineage>
        <taxon>Bacteria</taxon>
        <taxon>Pseudomonadati</taxon>
        <taxon>Pseudomonadota</taxon>
        <taxon>Gammaproteobacteria</taxon>
        <taxon>Lysobacterales</taxon>
        <taxon>Lysobacteraceae</taxon>
        <taxon>Stenotrophomonas</taxon>
        <taxon>Stenotrophomonas maltophilia group</taxon>
    </lineage>
</organism>
<evidence type="ECO:0000256" key="3">
    <source>
        <dbReference type="ARBA" id="ARBA00022801"/>
    </source>
</evidence>
<keyword evidence="2" id="KW-0479">Metal-binding</keyword>
<keyword evidence="4 6" id="KW-0862">Zinc</keyword>
<name>A0A4S2CYJ3_STEMA</name>
<proteinExistence type="inferred from homology"/>
<comment type="cofactor">
    <cofactor evidence="6">
        <name>Zn(2+)</name>
        <dbReference type="ChEBI" id="CHEBI:29105"/>
    </cofactor>
    <text evidence="6">Binds 1 zinc ion per subunit.</text>
</comment>
<gene>
    <name evidence="8" type="ORF">E5352_09740</name>
</gene>